<dbReference type="CDD" id="cd00073">
    <property type="entry name" value="H15"/>
    <property type="match status" value="1"/>
</dbReference>
<feature type="region of interest" description="Disordered" evidence="2">
    <location>
        <begin position="312"/>
        <end position="332"/>
    </location>
</feature>
<dbReference type="GO" id="GO:0006334">
    <property type="term" value="P:nucleosome assembly"/>
    <property type="evidence" value="ECO:0007669"/>
    <property type="project" value="InterPro"/>
</dbReference>
<feature type="compositionally biased region" description="Low complexity" evidence="2">
    <location>
        <begin position="149"/>
        <end position="217"/>
    </location>
</feature>
<dbReference type="SMART" id="SM00526">
    <property type="entry name" value="H15"/>
    <property type="match status" value="1"/>
</dbReference>
<comment type="caution">
    <text evidence="4">The sequence shown here is derived from an EMBL/GenBank/DDBJ whole genome shotgun (WGS) entry which is preliminary data.</text>
</comment>
<dbReference type="SUPFAM" id="SSF46785">
    <property type="entry name" value="Winged helix' DNA-binding domain"/>
    <property type="match status" value="1"/>
</dbReference>
<dbReference type="Pfam" id="PF00538">
    <property type="entry name" value="Linker_histone"/>
    <property type="match status" value="1"/>
</dbReference>
<evidence type="ECO:0000259" key="3">
    <source>
        <dbReference type="PROSITE" id="PS51504"/>
    </source>
</evidence>
<dbReference type="GO" id="GO:0000786">
    <property type="term" value="C:nucleosome"/>
    <property type="evidence" value="ECO:0007669"/>
    <property type="project" value="InterPro"/>
</dbReference>
<dbReference type="PROSITE" id="PS51504">
    <property type="entry name" value="H15"/>
    <property type="match status" value="1"/>
</dbReference>
<dbReference type="InterPro" id="IPR036390">
    <property type="entry name" value="WH_DNA-bd_sf"/>
</dbReference>
<dbReference type="OrthoDB" id="1110759at2759"/>
<name>A0A0L6UY13_9BASI</name>
<evidence type="ECO:0000313" key="4">
    <source>
        <dbReference type="EMBL" id="KNZ53431.1"/>
    </source>
</evidence>
<reference evidence="4 5" key="1">
    <citation type="submission" date="2015-08" db="EMBL/GenBank/DDBJ databases">
        <title>Next Generation Sequencing and Analysis of the Genome of Puccinia sorghi L Schw, the Causal Agent of Maize Common Rust.</title>
        <authorList>
            <person name="Rochi L."/>
            <person name="Burguener G."/>
            <person name="Darino M."/>
            <person name="Turjanski A."/>
            <person name="Kreff E."/>
            <person name="Dieguez M.J."/>
            <person name="Sacco F."/>
        </authorList>
    </citation>
    <scope>NUCLEOTIDE SEQUENCE [LARGE SCALE GENOMIC DNA]</scope>
    <source>
        <strain evidence="4 5">RO10H11247</strain>
    </source>
</reference>
<dbReference type="VEuPathDB" id="FungiDB:VP01_323g8"/>
<dbReference type="EMBL" id="LAVV01008213">
    <property type="protein sequence ID" value="KNZ53431.1"/>
    <property type="molecule type" value="Genomic_DNA"/>
</dbReference>
<dbReference type="Proteomes" id="UP000037035">
    <property type="component" value="Unassembled WGS sequence"/>
</dbReference>
<feature type="domain" description="H15" evidence="3">
    <location>
        <begin position="225"/>
        <end position="300"/>
    </location>
</feature>
<dbReference type="InterPro" id="IPR036388">
    <property type="entry name" value="WH-like_DNA-bd_sf"/>
</dbReference>
<evidence type="ECO:0000256" key="2">
    <source>
        <dbReference type="SAM" id="MobiDB-lite"/>
    </source>
</evidence>
<dbReference type="GO" id="GO:0003677">
    <property type="term" value="F:DNA binding"/>
    <property type="evidence" value="ECO:0007669"/>
    <property type="project" value="InterPro"/>
</dbReference>
<organism evidence="4 5">
    <name type="scientific">Puccinia sorghi</name>
    <dbReference type="NCBI Taxonomy" id="27349"/>
    <lineage>
        <taxon>Eukaryota</taxon>
        <taxon>Fungi</taxon>
        <taxon>Dikarya</taxon>
        <taxon>Basidiomycota</taxon>
        <taxon>Pucciniomycotina</taxon>
        <taxon>Pucciniomycetes</taxon>
        <taxon>Pucciniales</taxon>
        <taxon>Pucciniaceae</taxon>
        <taxon>Puccinia</taxon>
    </lineage>
</organism>
<dbReference type="AlphaFoldDB" id="A0A0L6UY13"/>
<evidence type="ECO:0000256" key="1">
    <source>
        <dbReference type="ARBA" id="ARBA00020833"/>
    </source>
</evidence>
<sequence length="382" mass="40622">MVKQICPKMGRINMVNKLKCDLLLGKNSQNEVVEPSQISMGSELPCPGAVRWGLNQLWLAINYVVRISSELTTLDSRRVRGRFCQCAKRRLMLGLGPDCMRTARQRVRNLTNGSTPLGLIGRASSLTTRGLLVPPVGRPRAAVIADVGSPAQAASKPSSKAKPASKSKAPSSKTKPVSASAKKPVSAAKKPVSSATKKPISSATKKATAPKKTSVSAPKASSADLKLTMEDMIKDAIQNDKENVRGGVSRPAIKKYLAFRFKVLDTPANITRLNKAIQRGAEKGIFALPKGASGKVKLAKVVSEPKVSKPASKVAKPVSKSAAVRKPTKPKVAAKKAGAETLAAKKVTKKVPTASLKKIATAKEAILLIVHRQKDKLNDKKG</sequence>
<proteinExistence type="predicted"/>
<accession>A0A0L6UY13</accession>
<evidence type="ECO:0000313" key="5">
    <source>
        <dbReference type="Proteomes" id="UP000037035"/>
    </source>
</evidence>
<dbReference type="STRING" id="27349.A0A0L6UY13"/>
<feature type="region of interest" description="Disordered" evidence="2">
    <location>
        <begin position="148"/>
        <end position="221"/>
    </location>
</feature>
<keyword evidence="5" id="KW-1185">Reference proteome</keyword>
<dbReference type="Gene3D" id="1.10.10.10">
    <property type="entry name" value="Winged helix-like DNA-binding domain superfamily/Winged helix DNA-binding domain"/>
    <property type="match status" value="1"/>
</dbReference>
<protein>
    <recommendedName>
        <fullName evidence="1">Histone H1</fullName>
    </recommendedName>
</protein>
<gene>
    <name evidence="4" type="ORF">VP01_323g8</name>
</gene>
<dbReference type="InterPro" id="IPR005818">
    <property type="entry name" value="Histone_H1/H5_H15"/>
</dbReference>